<accession>A0ACB8CZL0</accession>
<evidence type="ECO:0000313" key="1">
    <source>
        <dbReference type="EMBL" id="KAH7954642.1"/>
    </source>
</evidence>
<reference evidence="1" key="1">
    <citation type="submission" date="2020-05" db="EMBL/GenBank/DDBJ databases">
        <title>Large-scale comparative analyses of tick genomes elucidate their genetic diversity and vector capacities.</title>
        <authorList>
            <person name="Jia N."/>
            <person name="Wang J."/>
            <person name="Shi W."/>
            <person name="Du L."/>
            <person name="Sun Y."/>
            <person name="Zhan W."/>
            <person name="Jiang J."/>
            <person name="Wang Q."/>
            <person name="Zhang B."/>
            <person name="Ji P."/>
            <person name="Sakyi L.B."/>
            <person name="Cui X."/>
            <person name="Yuan T."/>
            <person name="Jiang B."/>
            <person name="Yang W."/>
            <person name="Lam T.T.-Y."/>
            <person name="Chang Q."/>
            <person name="Ding S."/>
            <person name="Wang X."/>
            <person name="Zhu J."/>
            <person name="Ruan X."/>
            <person name="Zhao L."/>
            <person name="Wei J."/>
            <person name="Que T."/>
            <person name="Du C."/>
            <person name="Cheng J."/>
            <person name="Dai P."/>
            <person name="Han X."/>
            <person name="Huang E."/>
            <person name="Gao Y."/>
            <person name="Liu J."/>
            <person name="Shao H."/>
            <person name="Ye R."/>
            <person name="Li L."/>
            <person name="Wei W."/>
            <person name="Wang X."/>
            <person name="Wang C."/>
            <person name="Yang T."/>
            <person name="Huo Q."/>
            <person name="Li W."/>
            <person name="Guo W."/>
            <person name="Chen H."/>
            <person name="Zhou L."/>
            <person name="Ni X."/>
            <person name="Tian J."/>
            <person name="Zhou Y."/>
            <person name="Sheng Y."/>
            <person name="Liu T."/>
            <person name="Pan Y."/>
            <person name="Xia L."/>
            <person name="Li J."/>
            <person name="Zhao F."/>
            <person name="Cao W."/>
        </authorList>
    </citation>
    <scope>NUCLEOTIDE SEQUENCE</scope>
    <source>
        <strain evidence="1">Dsil-2018</strain>
    </source>
</reference>
<organism evidence="1 2">
    <name type="scientific">Dermacentor silvarum</name>
    <name type="common">Tick</name>
    <dbReference type="NCBI Taxonomy" id="543639"/>
    <lineage>
        <taxon>Eukaryota</taxon>
        <taxon>Metazoa</taxon>
        <taxon>Ecdysozoa</taxon>
        <taxon>Arthropoda</taxon>
        <taxon>Chelicerata</taxon>
        <taxon>Arachnida</taxon>
        <taxon>Acari</taxon>
        <taxon>Parasitiformes</taxon>
        <taxon>Ixodida</taxon>
        <taxon>Ixodoidea</taxon>
        <taxon>Ixodidae</taxon>
        <taxon>Rhipicephalinae</taxon>
        <taxon>Dermacentor</taxon>
    </lineage>
</organism>
<keyword evidence="2" id="KW-1185">Reference proteome</keyword>
<protein>
    <submittedName>
        <fullName evidence="1">Uncharacterized protein</fullName>
    </submittedName>
</protein>
<proteinExistence type="predicted"/>
<name>A0ACB8CZL0_DERSI</name>
<evidence type="ECO:0000313" key="2">
    <source>
        <dbReference type="Proteomes" id="UP000821865"/>
    </source>
</evidence>
<comment type="caution">
    <text evidence="1">The sequence shown here is derived from an EMBL/GenBank/DDBJ whole genome shotgun (WGS) entry which is preliminary data.</text>
</comment>
<dbReference type="Proteomes" id="UP000821865">
    <property type="component" value="Chromosome 4"/>
</dbReference>
<sequence length="325" mass="37518">MVPLMSAGLAYVERRRPRNRDSFFREAYDNVWDILCSFAYKGHTAHTDSYAGRLLLSFWWLAVLVLTNEFAGHLMASIAIKSEPPRFRSVEDVAYQTSIRPLIWKDTAFDAYVRTSEKPSLRALTSLALRQDGFVPLSELYSQGSLEQLYSGRAVLINDRDGSMHMLAKHCRLTGGRLYVAPELLFTSFSTMAYSKRLPAELQKRIQAKMRAIMESGLRLEWYNEGVKEWHRCRDMQRSGASKAGVLSFEELSYDDMAAIFFLWGIMATFALVVFLLEMCFYTMMTQHNCVLPRIAPRRQSHRHPAHHLSHAFKKSWLIINKDRT</sequence>
<dbReference type="EMBL" id="CM023473">
    <property type="protein sequence ID" value="KAH7954642.1"/>
    <property type="molecule type" value="Genomic_DNA"/>
</dbReference>
<gene>
    <name evidence="1" type="ORF">HPB49_020478</name>
</gene>